<proteinExistence type="predicted"/>
<organism evidence="3 4">
    <name type="scientific">Mytilus coruscus</name>
    <name type="common">Sea mussel</name>
    <dbReference type="NCBI Taxonomy" id="42192"/>
    <lineage>
        <taxon>Eukaryota</taxon>
        <taxon>Metazoa</taxon>
        <taxon>Spiralia</taxon>
        <taxon>Lophotrochozoa</taxon>
        <taxon>Mollusca</taxon>
        <taxon>Bivalvia</taxon>
        <taxon>Autobranchia</taxon>
        <taxon>Pteriomorphia</taxon>
        <taxon>Mytilida</taxon>
        <taxon>Mytiloidea</taxon>
        <taxon>Mytilidae</taxon>
        <taxon>Mytilinae</taxon>
        <taxon>Mytilus</taxon>
    </lineage>
</organism>
<name>A0A6J8ASH0_MYTCO</name>
<evidence type="ECO:0000259" key="2">
    <source>
        <dbReference type="PROSITE" id="PS50181"/>
    </source>
</evidence>
<dbReference type="Pfam" id="PF12937">
    <property type="entry name" value="F-box-like"/>
    <property type="match status" value="2"/>
</dbReference>
<dbReference type="GO" id="GO:0031146">
    <property type="term" value="P:SCF-dependent proteasomal ubiquitin-dependent protein catabolic process"/>
    <property type="evidence" value="ECO:0007669"/>
    <property type="project" value="TreeGrafter"/>
</dbReference>
<evidence type="ECO:0000256" key="1">
    <source>
        <dbReference type="ARBA" id="ARBA00022786"/>
    </source>
</evidence>
<gene>
    <name evidence="3" type="ORF">MCOR_10849</name>
</gene>
<dbReference type="PROSITE" id="PS50181">
    <property type="entry name" value="FBOX"/>
    <property type="match status" value="2"/>
</dbReference>
<dbReference type="PANTHER" id="PTHR13318:SF95">
    <property type="entry name" value="F-BOX PROTEIN YLR352W"/>
    <property type="match status" value="1"/>
</dbReference>
<dbReference type="InterPro" id="IPR032675">
    <property type="entry name" value="LRR_dom_sf"/>
</dbReference>
<keyword evidence="4" id="KW-1185">Reference proteome</keyword>
<dbReference type="Proteomes" id="UP000507470">
    <property type="component" value="Unassembled WGS sequence"/>
</dbReference>
<dbReference type="InterPro" id="IPR057207">
    <property type="entry name" value="FBXL15_LRR"/>
</dbReference>
<dbReference type="InterPro" id="IPR001810">
    <property type="entry name" value="F-box_dom"/>
</dbReference>
<feature type="domain" description="F-box" evidence="2">
    <location>
        <begin position="1"/>
        <end position="47"/>
    </location>
</feature>
<dbReference type="PANTHER" id="PTHR13318">
    <property type="entry name" value="PARTNER OF PAIRED, ISOFORM B-RELATED"/>
    <property type="match status" value="1"/>
</dbReference>
<dbReference type="EMBL" id="CACVKT020001876">
    <property type="protein sequence ID" value="CAC5372916.1"/>
    <property type="molecule type" value="Genomic_DNA"/>
</dbReference>
<dbReference type="Gene3D" id="1.20.1280.50">
    <property type="match status" value="2"/>
</dbReference>
<evidence type="ECO:0000313" key="3">
    <source>
        <dbReference type="EMBL" id="CAC5372916.1"/>
    </source>
</evidence>
<keyword evidence="1" id="KW-0833">Ubl conjugation pathway</keyword>
<protein>
    <submittedName>
        <fullName evidence="3">FBXL2_20</fullName>
    </submittedName>
</protein>
<dbReference type="AlphaFoldDB" id="A0A6J8ASH0"/>
<dbReference type="OrthoDB" id="3219396at2759"/>
<sequence length="1095" mass="126524">MLITDLPPEVILKIFSYLQQRDLVYGVSLICEVWNELSLRPRLWKHLTFNLAYDDPGQSYTHFAKINNFVHTLVIHPSILYQLLGNYRFKFSGIQLSNLEHLHLTDSVSGYLVDTIVQNLTSIKHFKAYFDSKFDMQRCLNLLEELKMISIDFGWYRLQNIDNNLIKFLTKQSCLKKLVLRGWQTLRSETVALILNDYHDIDQLYLSNSQISNVIVNSNVPIPRLADFTIRSTKFDDTGISQLVKRSNNLRFIDVRECSNITFKGLTEVAKHCPLLESLKFGNSTFIINDRLNFSIHALAEGCPKLKTITFVGIKLILDDELVCLFKATKYLECLTLSESETTSDIPLYALGKYCSNLRQITFKNCHKISADGIMYIVKHSRRLQTLKIKSCGGIGDYSNHSTIGINDKTTGVVVDDGNTGFRQETKLQNDSERNDLLRYSDSSYQHSHLLSLDMTQCVNILPRTILAIAKMCPDIRELYLTCDFLNSNEVEESTREIFDTCMFLGSININERPENCREGTKVHDQLLCLISGLNINPVKPIDKIGYSLNKQFDHDLTIYFDSTRNNMNINQLPSEIILKMFSYLSQNDLINRACHVCMLWYEISLSPRLWRNFYYAKAYKDFSHCYLHIAKINHHVRHLQIPLSALYSCFTFPNIQWKNLESLHLRNIFSRYKCIETIVQKCGFLKHITVIFEANTDIRRYLNLLTQLSLESLEIEWSGNQYVDSHLISLLRKQPKLKSLTLTGWHSLNDDTIAKGLEKCQNIEKLRLLTSQISNSIVDISVPLHSLTEFTIRSENFDDNGLRSLANRTSGLRFLDIRECIQITYRGLTCIARHCSLLESVQFDKFLIEGNSGINSYISTLSDCCPRLKQLQLIRLDTIFEDRLLNLFTSVKFLQSITLENVEEISNTSLFVIGKHCLYLTDIYLRKCHMISADGVMFLAKNCKRLKSLNVLYCNGIKDVCKGNTNYSTLHSLDIHYNTIFDESTHFVSDENTLERDFSTMEFEDEAINESDSRLNVNDLNYVNHSHLLKLDLTQCSNITTRTVICLAKICSDLRELNLDNCFRNMELVHELKSKIFVSCRFLKNIHIYPFNIL</sequence>
<feature type="domain" description="F-box" evidence="2">
    <location>
        <begin position="567"/>
        <end position="614"/>
    </location>
</feature>
<dbReference type="SUPFAM" id="SSF81383">
    <property type="entry name" value="F-box domain"/>
    <property type="match status" value="2"/>
</dbReference>
<dbReference type="InterPro" id="IPR006553">
    <property type="entry name" value="Leu-rich_rpt_Cys-con_subtyp"/>
</dbReference>
<dbReference type="SMART" id="SM00367">
    <property type="entry name" value="LRR_CC"/>
    <property type="match status" value="9"/>
</dbReference>
<dbReference type="SMART" id="SM00256">
    <property type="entry name" value="FBOX"/>
    <property type="match status" value="2"/>
</dbReference>
<dbReference type="SUPFAM" id="SSF52047">
    <property type="entry name" value="RNI-like"/>
    <property type="match status" value="3"/>
</dbReference>
<evidence type="ECO:0000313" key="4">
    <source>
        <dbReference type="Proteomes" id="UP000507470"/>
    </source>
</evidence>
<dbReference type="InterPro" id="IPR036047">
    <property type="entry name" value="F-box-like_dom_sf"/>
</dbReference>
<accession>A0A6J8ASH0</accession>
<dbReference type="Gene3D" id="3.80.10.10">
    <property type="entry name" value="Ribonuclease Inhibitor"/>
    <property type="match status" value="4"/>
</dbReference>
<dbReference type="Pfam" id="PF25372">
    <property type="entry name" value="DUF7885"/>
    <property type="match status" value="1"/>
</dbReference>
<reference evidence="3 4" key="1">
    <citation type="submission" date="2020-06" db="EMBL/GenBank/DDBJ databases">
        <authorList>
            <person name="Li R."/>
            <person name="Bekaert M."/>
        </authorList>
    </citation>
    <scope>NUCLEOTIDE SEQUENCE [LARGE SCALE GENOMIC DNA]</scope>
    <source>
        <strain evidence="4">wild</strain>
    </source>
</reference>
<dbReference type="GO" id="GO:0019005">
    <property type="term" value="C:SCF ubiquitin ligase complex"/>
    <property type="evidence" value="ECO:0007669"/>
    <property type="project" value="TreeGrafter"/>
</dbReference>